<dbReference type="Gene3D" id="3.40.50.300">
    <property type="entry name" value="P-loop containing nucleotide triphosphate hydrolases"/>
    <property type="match status" value="1"/>
</dbReference>
<feature type="compositionally biased region" description="Basic and acidic residues" evidence="4">
    <location>
        <begin position="1"/>
        <end position="11"/>
    </location>
</feature>
<feature type="binding site" evidence="3">
    <location>
        <position position="350"/>
    </location>
    <ligand>
        <name>Zn(2+)</name>
        <dbReference type="ChEBI" id="CHEBI:29105"/>
    </ligand>
</feature>
<dbReference type="GO" id="GO:0005737">
    <property type="term" value="C:cytoplasm"/>
    <property type="evidence" value="ECO:0007669"/>
    <property type="project" value="UniProtKB-SubCell"/>
</dbReference>
<keyword evidence="3 5" id="KW-0378">Hydrolase</keyword>
<dbReference type="CDD" id="cd01854">
    <property type="entry name" value="YjeQ_EngC"/>
    <property type="match status" value="1"/>
</dbReference>
<dbReference type="InterPro" id="IPR010914">
    <property type="entry name" value="RsgA_GTPase_dom"/>
</dbReference>
<feature type="binding site" evidence="3">
    <location>
        <position position="341"/>
    </location>
    <ligand>
        <name>Zn(2+)</name>
        <dbReference type="ChEBI" id="CHEBI:29105"/>
    </ligand>
</feature>
<dbReference type="PANTHER" id="PTHR32120:SF11">
    <property type="entry name" value="SMALL RIBOSOMAL SUBUNIT BIOGENESIS GTPASE RSGA 1, MITOCHONDRIAL-RELATED"/>
    <property type="match status" value="1"/>
</dbReference>
<dbReference type="RefSeq" id="WP_049619981.1">
    <property type="nucleotide sequence ID" value="NZ_LFUS01000030.1"/>
</dbReference>
<keyword evidence="2 3" id="KW-0342">GTP-binding</keyword>
<feature type="region of interest" description="Disordered" evidence="4">
    <location>
        <begin position="1"/>
        <end position="34"/>
    </location>
</feature>
<evidence type="ECO:0000313" key="5">
    <source>
        <dbReference type="EMBL" id="VDG77088.1"/>
    </source>
</evidence>
<comment type="subcellular location">
    <subcellularLocation>
        <location evidence="3">Cytoplasm</location>
    </subcellularLocation>
</comment>
<dbReference type="Gene3D" id="1.10.40.50">
    <property type="entry name" value="Probable gtpase engc, domain 3"/>
    <property type="match status" value="1"/>
</dbReference>
<feature type="binding site" evidence="3">
    <location>
        <position position="337"/>
    </location>
    <ligand>
        <name>Zn(2+)</name>
        <dbReference type="ChEBI" id="CHEBI:29105"/>
    </ligand>
</feature>
<feature type="region of interest" description="Disordered" evidence="4">
    <location>
        <begin position="189"/>
        <end position="234"/>
    </location>
</feature>
<keyword evidence="3" id="KW-0699">rRNA-binding</keyword>
<evidence type="ECO:0000313" key="6">
    <source>
        <dbReference type="Proteomes" id="UP000269974"/>
    </source>
</evidence>
<dbReference type="InterPro" id="IPR004881">
    <property type="entry name" value="Ribosome_biogen_GTPase_RsgA"/>
</dbReference>
<dbReference type="GO" id="GO:0019843">
    <property type="term" value="F:rRNA binding"/>
    <property type="evidence" value="ECO:0007669"/>
    <property type="project" value="UniProtKB-KW"/>
</dbReference>
<dbReference type="SUPFAM" id="SSF52540">
    <property type="entry name" value="P-loop containing nucleoside triphosphate hydrolases"/>
    <property type="match status" value="1"/>
</dbReference>
<feature type="compositionally biased region" description="Polar residues" evidence="4">
    <location>
        <begin position="189"/>
        <end position="199"/>
    </location>
</feature>
<dbReference type="GO" id="GO:0042274">
    <property type="term" value="P:ribosomal small subunit biogenesis"/>
    <property type="evidence" value="ECO:0007669"/>
    <property type="project" value="UniProtKB-UniRule"/>
</dbReference>
<comment type="function">
    <text evidence="3">One of several proteins that assist in the late maturation steps of the functional core of the 30S ribosomal subunit. Helps release RbfA from mature subunits. May play a role in the assembly of ribosomal proteins into the subunit. Circularly permuted GTPase that catalyzes slow GTP hydrolysis, GTPase activity is stimulated by the 30S ribosomal subunit.</text>
</comment>
<name>A0A0K9ET37_9ACTO</name>
<comment type="subunit">
    <text evidence="3">Monomer. Associates with 30S ribosomal subunit, binds 16S rRNA.</text>
</comment>
<feature type="compositionally biased region" description="Polar residues" evidence="4">
    <location>
        <begin position="207"/>
        <end position="233"/>
    </location>
</feature>
<keyword evidence="3" id="KW-0479">Metal-binding</keyword>
<gene>
    <name evidence="5" type="primary">cpgA</name>
    <name evidence="3" type="synonym">rsgA</name>
    <name evidence="5" type="ORF">NCTC10327_01712</name>
</gene>
<accession>A0A0K9ET37</accession>
<comment type="cofactor">
    <cofactor evidence="3">
        <name>Zn(2+)</name>
        <dbReference type="ChEBI" id="CHEBI:29105"/>
    </cofactor>
    <text evidence="3">Binds 1 zinc ion per subunit.</text>
</comment>
<evidence type="ECO:0000256" key="2">
    <source>
        <dbReference type="ARBA" id="ARBA00023134"/>
    </source>
</evidence>
<dbReference type="HAMAP" id="MF_01820">
    <property type="entry name" value="GTPase_RsgA"/>
    <property type="match status" value="1"/>
</dbReference>
<feature type="binding site" evidence="3">
    <location>
        <position position="343"/>
    </location>
    <ligand>
        <name>Zn(2+)</name>
        <dbReference type="ChEBI" id="CHEBI:29105"/>
    </ligand>
</feature>
<feature type="binding site" evidence="3">
    <location>
        <begin position="156"/>
        <end position="159"/>
    </location>
    <ligand>
        <name>GTP</name>
        <dbReference type="ChEBI" id="CHEBI:37565"/>
    </ligand>
</feature>
<dbReference type="GO" id="GO:0003924">
    <property type="term" value="F:GTPase activity"/>
    <property type="evidence" value="ECO:0007669"/>
    <property type="project" value="UniProtKB-UniRule"/>
</dbReference>
<comment type="caution">
    <text evidence="5">The sequence shown here is derived from an EMBL/GenBank/DDBJ whole genome shotgun (WGS) entry which is preliminary data.</text>
</comment>
<comment type="similarity">
    <text evidence="3">Belongs to the TRAFAC class YlqF/YawG GTPase family. RsgA subfamily.</text>
</comment>
<dbReference type="InterPro" id="IPR030378">
    <property type="entry name" value="G_CP_dom"/>
</dbReference>
<proteinExistence type="inferred from homology"/>
<dbReference type="EMBL" id="UYIO01000001">
    <property type="protein sequence ID" value="VDG77088.1"/>
    <property type="molecule type" value="Genomic_DNA"/>
</dbReference>
<evidence type="ECO:0000256" key="1">
    <source>
        <dbReference type="ARBA" id="ARBA00022741"/>
    </source>
</evidence>
<protein>
    <recommendedName>
        <fullName evidence="3">Small ribosomal subunit biogenesis GTPase RsgA</fullName>
        <ecNumber evidence="3">3.6.1.-</ecNumber>
    </recommendedName>
</protein>
<keyword evidence="1 3" id="KW-0547">Nucleotide-binding</keyword>
<evidence type="ECO:0000256" key="4">
    <source>
        <dbReference type="SAM" id="MobiDB-lite"/>
    </source>
</evidence>
<feature type="compositionally biased region" description="Basic residues" evidence="4">
    <location>
        <begin position="12"/>
        <end position="24"/>
    </location>
</feature>
<dbReference type="InterPro" id="IPR027417">
    <property type="entry name" value="P-loop_NTPase"/>
</dbReference>
<dbReference type="GO" id="GO:0046872">
    <property type="term" value="F:metal ion binding"/>
    <property type="evidence" value="ECO:0007669"/>
    <property type="project" value="UniProtKB-KW"/>
</dbReference>
<dbReference type="STRING" id="1657.ACU20_06600"/>
<reference evidence="5 6" key="1">
    <citation type="submission" date="2018-11" db="EMBL/GenBank/DDBJ databases">
        <authorList>
            <consortium name="Pathogen Informatics"/>
        </authorList>
    </citation>
    <scope>NUCLEOTIDE SEQUENCE [LARGE SCALE GENOMIC DNA]</scope>
    <source>
        <strain evidence="5 6">NCTC10327</strain>
    </source>
</reference>
<keyword evidence="3" id="KW-0690">Ribosome biogenesis</keyword>
<dbReference type="GO" id="GO:0005525">
    <property type="term" value="F:GTP binding"/>
    <property type="evidence" value="ECO:0007669"/>
    <property type="project" value="UniProtKB-UniRule"/>
</dbReference>
<keyword evidence="3" id="KW-0694">RNA-binding</keyword>
<dbReference type="PANTHER" id="PTHR32120">
    <property type="entry name" value="SMALL RIBOSOMAL SUBUNIT BIOGENESIS GTPASE RSGA"/>
    <property type="match status" value="1"/>
</dbReference>
<dbReference type="PROSITE" id="PS50936">
    <property type="entry name" value="ENGC_GTPASE"/>
    <property type="match status" value="1"/>
</dbReference>
<sequence>MRDIGTDDPRVRVRPGRPSRPRTKIRPDYSDRPLGQVTAVDRGRYGVLLDEGTEVTAVKARELGRGAVVVGDRVRLTGDLSGRPGSLARIVVIEPRTSELTRSTEEGGGRERTIVANADRMAIVVALAMPEPRFGMIDRCLVAAACAGMEPLLVLTKADLASPKHVESVYEALGLQVFVTALPDVHAQTVSDQPGTSAPASGESEGTETAVTTENTAQTGTITGTEASATTDLASGRGLEELRAELRGHNTVLVGHSGVGKSTLLNALVPEANREIGSVNEVTGKGRHTSVSAVSFALPEGGRLIDTPGVRSFGLAHVSAEGLLHGYPDLEEATLQCLRGCTHAPTEPDCGLDAFKSTSKLAAKRVESFRRLLAQVPKPEWEQ</sequence>
<keyword evidence="3" id="KW-0862">Zinc</keyword>
<feature type="binding site" evidence="3">
    <location>
        <begin position="255"/>
        <end position="263"/>
    </location>
    <ligand>
        <name>GTP</name>
        <dbReference type="ChEBI" id="CHEBI:37565"/>
    </ligand>
</feature>
<dbReference type="PROSITE" id="PS51721">
    <property type="entry name" value="G_CP"/>
    <property type="match status" value="1"/>
</dbReference>
<dbReference type="AlphaFoldDB" id="A0A0K9ET37"/>
<keyword evidence="3" id="KW-0963">Cytoplasm</keyword>
<dbReference type="Pfam" id="PF03193">
    <property type="entry name" value="RsgA_GTPase"/>
    <property type="match status" value="2"/>
</dbReference>
<dbReference type="Proteomes" id="UP000269974">
    <property type="component" value="Unassembled WGS sequence"/>
</dbReference>
<organism evidence="5 6">
    <name type="scientific">Actinobaculum suis</name>
    <dbReference type="NCBI Taxonomy" id="1657"/>
    <lineage>
        <taxon>Bacteria</taxon>
        <taxon>Bacillati</taxon>
        <taxon>Actinomycetota</taxon>
        <taxon>Actinomycetes</taxon>
        <taxon>Actinomycetales</taxon>
        <taxon>Actinomycetaceae</taxon>
        <taxon>Actinobaculum</taxon>
    </lineage>
</organism>
<dbReference type="NCBIfam" id="TIGR00157">
    <property type="entry name" value="ribosome small subunit-dependent GTPase A"/>
    <property type="match status" value="1"/>
</dbReference>
<dbReference type="EC" id="3.6.1.-" evidence="3"/>
<evidence type="ECO:0000256" key="3">
    <source>
        <dbReference type="HAMAP-Rule" id="MF_01820"/>
    </source>
</evidence>